<gene>
    <name evidence="2" type="ORF">ACFP1Z_26840</name>
</gene>
<dbReference type="Pfam" id="PF03992">
    <property type="entry name" value="ABM"/>
    <property type="match status" value="1"/>
</dbReference>
<evidence type="ECO:0000313" key="2">
    <source>
        <dbReference type="EMBL" id="MFC5723787.1"/>
    </source>
</evidence>
<reference evidence="3" key="1">
    <citation type="journal article" date="2019" name="Int. J. Syst. Evol. Microbiol.">
        <title>The Global Catalogue of Microorganisms (GCM) 10K type strain sequencing project: providing services to taxonomists for standard genome sequencing and annotation.</title>
        <authorList>
            <consortium name="The Broad Institute Genomics Platform"/>
            <consortium name="The Broad Institute Genome Sequencing Center for Infectious Disease"/>
            <person name="Wu L."/>
            <person name="Ma J."/>
        </authorList>
    </citation>
    <scope>NUCLEOTIDE SEQUENCE [LARGE SCALE GENOMIC DNA]</scope>
    <source>
        <strain evidence="3">CGMCC 4.7304</strain>
    </source>
</reference>
<dbReference type="RefSeq" id="WP_390320198.1">
    <property type="nucleotide sequence ID" value="NZ_JBHSPB010000020.1"/>
</dbReference>
<keyword evidence="3" id="KW-1185">Reference proteome</keyword>
<feature type="domain" description="ABM" evidence="1">
    <location>
        <begin position="3"/>
        <end position="91"/>
    </location>
</feature>
<dbReference type="SUPFAM" id="SSF54909">
    <property type="entry name" value="Dimeric alpha+beta barrel"/>
    <property type="match status" value="1"/>
</dbReference>
<dbReference type="Proteomes" id="UP001596083">
    <property type="component" value="Unassembled WGS sequence"/>
</dbReference>
<dbReference type="InterPro" id="IPR011008">
    <property type="entry name" value="Dimeric_a/b-barrel"/>
</dbReference>
<dbReference type="PROSITE" id="PS51725">
    <property type="entry name" value="ABM"/>
    <property type="match status" value="1"/>
</dbReference>
<name>A0ABW0Z7H2_9ACTN</name>
<keyword evidence="2" id="KW-0560">Oxidoreductase</keyword>
<dbReference type="EC" id="1.14.-.-" evidence="2"/>
<comment type="caution">
    <text evidence="2">The sequence shown here is derived from an EMBL/GenBank/DDBJ whole genome shotgun (WGS) entry which is preliminary data.</text>
</comment>
<dbReference type="GO" id="GO:0004497">
    <property type="term" value="F:monooxygenase activity"/>
    <property type="evidence" value="ECO:0007669"/>
    <property type="project" value="UniProtKB-KW"/>
</dbReference>
<proteinExistence type="predicted"/>
<dbReference type="EMBL" id="JBHSPB010000020">
    <property type="protein sequence ID" value="MFC5723787.1"/>
    <property type="molecule type" value="Genomic_DNA"/>
</dbReference>
<accession>A0ABW0Z7H2</accession>
<dbReference type="Gene3D" id="3.30.70.100">
    <property type="match status" value="1"/>
</dbReference>
<keyword evidence="2" id="KW-0503">Monooxygenase</keyword>
<sequence length="100" mass="11081">MSGEVRVLVRHVADSADAVESAYHRVSAQLADVPGLLGNELLRGVDDERAFLVVSRWRDLAAFRSWESGAAHRESTSPLRPFRDHGGGRPFEIYRVTAAH</sequence>
<protein>
    <submittedName>
        <fullName evidence="2">Antibiotic biosynthesis monooxygenase family protein</fullName>
        <ecNumber evidence="2">1.14.-.-</ecNumber>
    </submittedName>
</protein>
<dbReference type="InterPro" id="IPR007138">
    <property type="entry name" value="ABM_dom"/>
</dbReference>
<evidence type="ECO:0000313" key="3">
    <source>
        <dbReference type="Proteomes" id="UP001596083"/>
    </source>
</evidence>
<organism evidence="2 3">
    <name type="scientific">Streptomyces gamaensis</name>
    <dbReference type="NCBI Taxonomy" id="1763542"/>
    <lineage>
        <taxon>Bacteria</taxon>
        <taxon>Bacillati</taxon>
        <taxon>Actinomycetota</taxon>
        <taxon>Actinomycetes</taxon>
        <taxon>Kitasatosporales</taxon>
        <taxon>Streptomycetaceae</taxon>
        <taxon>Streptomyces</taxon>
    </lineage>
</organism>
<evidence type="ECO:0000259" key="1">
    <source>
        <dbReference type="PROSITE" id="PS51725"/>
    </source>
</evidence>